<dbReference type="AlphaFoldDB" id="A0A0D2HR96"/>
<dbReference type="PANTHER" id="PTHR34180:SF1">
    <property type="entry name" value="BETA-ALANYL-DOPAMINE_CARCININE HYDROLASE"/>
    <property type="match status" value="1"/>
</dbReference>
<evidence type="ECO:0000259" key="1">
    <source>
        <dbReference type="Pfam" id="PF03417"/>
    </source>
</evidence>
<dbReference type="PANTHER" id="PTHR34180">
    <property type="entry name" value="PEPTIDASE C45"/>
    <property type="match status" value="1"/>
</dbReference>
<organism evidence="2 3">
    <name type="scientific">Dethiosulfatarculus sandiegensis</name>
    <dbReference type="NCBI Taxonomy" id="1429043"/>
    <lineage>
        <taxon>Bacteria</taxon>
        <taxon>Pseudomonadati</taxon>
        <taxon>Thermodesulfobacteriota</taxon>
        <taxon>Desulfarculia</taxon>
        <taxon>Desulfarculales</taxon>
        <taxon>Desulfarculaceae</taxon>
        <taxon>Dethiosulfatarculus</taxon>
    </lineage>
</organism>
<protein>
    <recommendedName>
        <fullName evidence="1">Peptidase C45 hydrolase domain-containing protein</fullName>
    </recommendedName>
</protein>
<sequence>MIKPVETPRKITVKGSPFEQGAAHGRLARPLIRQNIKLMEEVLEKSSFDRSEFWCRLKANFEFLTRTEPELVEELKGLAAGAEIDFAEILFINIPLFFVFNWLPQECTMVYFGPRATADGRSYLLKNRDMGFNLEHVILTREYGDNRSVIELNGAGIVTYPGNGLNSEGLALATTGVWSRRIPITLDQSRSCHVLLNSHLVLEKCSTVDQALSYLREVPRMNGLNLILSDKNKAVAVELTRDGMVVEDCVEGVLFRSNHYVAEELTHLNQTEEEYPSTYRRYERIAEYVWPRMGRLAFQDMLLLAQDHKHGPVNCICRHGTADAPSKTIYSSIIVPEDEQVWTTLTNPCESMLAASLSSLT</sequence>
<reference evidence="2 3" key="1">
    <citation type="submission" date="2013-11" db="EMBL/GenBank/DDBJ databases">
        <title>Metagenomic analysis of a methanogenic consortium involved in long chain n-alkane degradation.</title>
        <authorList>
            <person name="Davidova I.A."/>
            <person name="Callaghan A.V."/>
            <person name="Wawrik B."/>
            <person name="Pruitt S."/>
            <person name="Marks C."/>
            <person name="Duncan K.E."/>
            <person name="Suflita J.M."/>
        </authorList>
    </citation>
    <scope>NUCLEOTIDE SEQUENCE [LARGE SCALE GENOMIC DNA]</scope>
    <source>
        <strain evidence="2 3">SPR</strain>
    </source>
</reference>
<dbReference type="Pfam" id="PF03417">
    <property type="entry name" value="AAT"/>
    <property type="match status" value="1"/>
</dbReference>
<dbReference type="RefSeq" id="WP_044349830.1">
    <property type="nucleotide sequence ID" value="NZ_AZAC01000019.1"/>
</dbReference>
<dbReference type="NCBIfam" id="NF040521">
    <property type="entry name" value="C45_proenzyme"/>
    <property type="match status" value="1"/>
</dbReference>
<dbReference type="EMBL" id="AZAC01000019">
    <property type="protein sequence ID" value="KIX13028.1"/>
    <property type="molecule type" value="Genomic_DNA"/>
</dbReference>
<evidence type="ECO:0000313" key="2">
    <source>
        <dbReference type="EMBL" id="KIX13028.1"/>
    </source>
</evidence>
<dbReference type="Proteomes" id="UP000032233">
    <property type="component" value="Unassembled WGS sequence"/>
</dbReference>
<comment type="caution">
    <text evidence="2">The sequence shown here is derived from an EMBL/GenBank/DDBJ whole genome shotgun (WGS) entry which is preliminary data.</text>
</comment>
<dbReference type="InterPro" id="IPR005079">
    <property type="entry name" value="Peptidase_C45_hydrolase"/>
</dbReference>
<accession>A0A0D2HR96</accession>
<dbReference type="InParanoid" id="A0A0D2HR96"/>
<name>A0A0D2HR96_9BACT</name>
<dbReference type="Gene3D" id="3.60.60.10">
    <property type="entry name" value="Penicillin V Acylase, Chain A"/>
    <property type="match status" value="1"/>
</dbReference>
<proteinExistence type="predicted"/>
<gene>
    <name evidence="2" type="ORF">X474_15805</name>
</gene>
<dbReference type="Gene3D" id="1.10.10.2120">
    <property type="match status" value="1"/>
</dbReference>
<feature type="domain" description="Peptidase C45 hydrolase" evidence="1">
    <location>
        <begin position="120"/>
        <end position="348"/>
    </location>
</feature>
<evidence type="ECO:0000313" key="3">
    <source>
        <dbReference type="Proteomes" id="UP000032233"/>
    </source>
</evidence>
<dbReference type="InterPro" id="IPR047794">
    <property type="entry name" value="C45_proenzyme-like"/>
</dbReference>
<dbReference type="InterPro" id="IPR047801">
    <property type="entry name" value="Peptidase_C45"/>
</dbReference>
<dbReference type="STRING" id="1429043.X474_15805"/>
<dbReference type="OrthoDB" id="8109453at2"/>
<keyword evidence="3" id="KW-1185">Reference proteome</keyword>